<keyword evidence="3" id="KW-1185">Reference proteome</keyword>
<proteinExistence type="predicted"/>
<feature type="region of interest" description="Disordered" evidence="1">
    <location>
        <begin position="771"/>
        <end position="867"/>
    </location>
</feature>
<reference evidence="2 3" key="1">
    <citation type="submission" date="2017-12" db="EMBL/GenBank/DDBJ databases">
        <title>Comparative genomics of Botrytis spp.</title>
        <authorList>
            <person name="Valero-Jimenez C.A."/>
            <person name="Tapia P."/>
            <person name="Veloso J."/>
            <person name="Silva-Moreno E."/>
            <person name="Staats M."/>
            <person name="Valdes J.H."/>
            <person name="Van Kan J.A.L."/>
        </authorList>
    </citation>
    <scope>NUCLEOTIDE SEQUENCE [LARGE SCALE GENOMIC DNA]</scope>
    <source>
        <strain evidence="2 3">MUCL435</strain>
    </source>
</reference>
<comment type="caution">
    <text evidence="2">The sequence shown here is derived from an EMBL/GenBank/DDBJ whole genome shotgun (WGS) entry which is preliminary data.</text>
</comment>
<evidence type="ECO:0000256" key="1">
    <source>
        <dbReference type="SAM" id="MobiDB-lite"/>
    </source>
</evidence>
<organism evidence="2 3">
    <name type="scientific">Botrytis galanthina</name>
    <dbReference type="NCBI Taxonomy" id="278940"/>
    <lineage>
        <taxon>Eukaryota</taxon>
        <taxon>Fungi</taxon>
        <taxon>Dikarya</taxon>
        <taxon>Ascomycota</taxon>
        <taxon>Pezizomycotina</taxon>
        <taxon>Leotiomycetes</taxon>
        <taxon>Helotiales</taxon>
        <taxon>Sclerotiniaceae</taxon>
        <taxon>Botrytis</taxon>
    </lineage>
</organism>
<dbReference type="Proteomes" id="UP000308671">
    <property type="component" value="Unassembled WGS sequence"/>
</dbReference>
<dbReference type="EMBL" id="PQXL01000124">
    <property type="protein sequence ID" value="THV51081.1"/>
    <property type="molecule type" value="Genomic_DNA"/>
</dbReference>
<feature type="compositionally biased region" description="Low complexity" evidence="1">
    <location>
        <begin position="816"/>
        <end position="848"/>
    </location>
</feature>
<sequence>MDPKNKKSDRLARYVAEKKAKVQSKVEASIKELRDTCRKLKCDRPIYFLENGKICISLAGSYAFSKAPVFKSRNKIIDVEKTRLDVTKQALRWIEHNPPPPYYWKDNETENTLVDLLSELALGIYENDTRREEVQKAMLHLEGKTMAKLCKRFKSKKATELDPARYERALDICRFSRLANGTIIGGLANDKVSRALSEADTVYTDQSQQTEADLSYQLHLNNATTSVPSTTAVYTTDGTNESVHDEQVATDVNESVSESDTPAPDNLDESASDPDTCNHGFILRNSQIESRLPGMSTETVLEWMSCSFHNYCHYHDDCDRMRIVSTILSKDGDSLMAKLKELGTSVPARNVKLIELILQPYSPEVVERLWNSVVGQVLKGPGAHDLEQFSNLYDGGLLPICDEISKELRGSAKLFLDQFLNWHRNGMLSRVLSLAAYVGDKTQEFIDRLLELQRTKLLPLIDAVIAETDGNPVPLLESFLRWNKNNVAQRFLDFDARGEMNLTSFVEAALVIGKWNILADVRSLAIQAEFNGKPDVFFRQLRKWQKNKSLQYLHIFDQITSDRSPEFLDLALKMCETGVWRHIIDNRELIGDLPRCFFNDMFEVSRMIVKGEAVVVGRGEYGNFTRDLTPNLRPRLLSTSLTSELQGLPAWMDSICGTGESTDPSQLGFESTGSNELAKFIDFSLNLYRWGVHGWASNNLDFIGTDPVLFFNELFHLVAVLKNGSASPVVLEAIEATRKIMTVTPVPAGTGEIDASTLSNQTSVVASSSSDMVSQSLLPPPKPASTFDWQRSLPGSKSSSPPKTASTFDWQRSLPGSKSTTPPKTTSTYKSQSSYTGSKSSAPSSSSSARKAQNADTTPPDPADRIEPTILARGKCFNCPRPGTKIRLDGKILCVECRTERP</sequence>
<feature type="region of interest" description="Disordered" evidence="1">
    <location>
        <begin position="229"/>
        <end position="275"/>
    </location>
</feature>
<feature type="compositionally biased region" description="Low complexity" evidence="1">
    <location>
        <begin position="796"/>
        <end position="807"/>
    </location>
</feature>
<gene>
    <name evidence="2" type="ORF">BGAL_0124g00110</name>
</gene>
<feature type="compositionally biased region" description="Polar residues" evidence="1">
    <location>
        <begin position="250"/>
        <end position="260"/>
    </location>
</feature>
<evidence type="ECO:0000313" key="2">
    <source>
        <dbReference type="EMBL" id="THV51081.1"/>
    </source>
</evidence>
<protein>
    <submittedName>
        <fullName evidence="2">Uncharacterized protein</fullName>
    </submittedName>
</protein>
<feature type="compositionally biased region" description="Polar residues" evidence="1">
    <location>
        <begin position="229"/>
        <end position="241"/>
    </location>
</feature>
<evidence type="ECO:0000313" key="3">
    <source>
        <dbReference type="Proteomes" id="UP000308671"/>
    </source>
</evidence>
<name>A0A4S8R262_9HELO</name>
<accession>A0A4S8R262</accession>
<dbReference type="OrthoDB" id="3561452at2759"/>
<dbReference type="AlphaFoldDB" id="A0A4S8R262"/>